<accession>K1QM43</accession>
<dbReference type="EMBL" id="JH818843">
    <property type="protein sequence ID" value="EKC29905.1"/>
    <property type="molecule type" value="Genomic_DNA"/>
</dbReference>
<sequence length="199" mass="22483">MTVTNSDSVVLYTNSTTCCSGNLTIHYNIDWSGCTDTRQSNMTVTNSDYVVLYRTSTTCCSGNLRILYNADWSGCTDTRQNNMTVTNSDSVVLYRNSTTCCSGNLSIIYNEEVRSPKVTRKGLLTEYFTTAVFHPTILLVFDLKYEESTKIFTKQLKSDRDKLLNSDVKAAQRIYIKLPVKPEGLLSRFDHAPTNFISR</sequence>
<dbReference type="InParanoid" id="K1QM43"/>
<dbReference type="AlphaFoldDB" id="K1QM43"/>
<organism evidence="1">
    <name type="scientific">Magallana gigas</name>
    <name type="common">Pacific oyster</name>
    <name type="synonym">Crassostrea gigas</name>
    <dbReference type="NCBI Taxonomy" id="29159"/>
    <lineage>
        <taxon>Eukaryota</taxon>
        <taxon>Metazoa</taxon>
        <taxon>Spiralia</taxon>
        <taxon>Lophotrochozoa</taxon>
        <taxon>Mollusca</taxon>
        <taxon>Bivalvia</taxon>
        <taxon>Autobranchia</taxon>
        <taxon>Pteriomorphia</taxon>
        <taxon>Ostreida</taxon>
        <taxon>Ostreoidea</taxon>
        <taxon>Ostreidae</taxon>
        <taxon>Magallana</taxon>
    </lineage>
</organism>
<evidence type="ECO:0000313" key="1">
    <source>
        <dbReference type="EMBL" id="EKC29905.1"/>
    </source>
</evidence>
<protein>
    <submittedName>
        <fullName evidence="1">Uncharacterized protein</fullName>
    </submittedName>
</protein>
<gene>
    <name evidence="1" type="ORF">CGI_10008248</name>
</gene>
<reference evidence="1" key="1">
    <citation type="journal article" date="2012" name="Nature">
        <title>The oyster genome reveals stress adaptation and complexity of shell formation.</title>
        <authorList>
            <person name="Zhang G."/>
            <person name="Fang X."/>
            <person name="Guo X."/>
            <person name="Li L."/>
            <person name="Luo R."/>
            <person name="Xu F."/>
            <person name="Yang P."/>
            <person name="Zhang L."/>
            <person name="Wang X."/>
            <person name="Qi H."/>
            <person name="Xiong Z."/>
            <person name="Que H."/>
            <person name="Xie Y."/>
            <person name="Holland P.W."/>
            <person name="Paps J."/>
            <person name="Zhu Y."/>
            <person name="Wu F."/>
            <person name="Chen Y."/>
            <person name="Wang J."/>
            <person name="Peng C."/>
            <person name="Meng J."/>
            <person name="Yang L."/>
            <person name="Liu J."/>
            <person name="Wen B."/>
            <person name="Zhang N."/>
            <person name="Huang Z."/>
            <person name="Zhu Q."/>
            <person name="Feng Y."/>
            <person name="Mount A."/>
            <person name="Hedgecock D."/>
            <person name="Xu Z."/>
            <person name="Liu Y."/>
            <person name="Domazet-Loso T."/>
            <person name="Du Y."/>
            <person name="Sun X."/>
            <person name="Zhang S."/>
            <person name="Liu B."/>
            <person name="Cheng P."/>
            <person name="Jiang X."/>
            <person name="Li J."/>
            <person name="Fan D."/>
            <person name="Wang W."/>
            <person name="Fu W."/>
            <person name="Wang T."/>
            <person name="Wang B."/>
            <person name="Zhang J."/>
            <person name="Peng Z."/>
            <person name="Li Y."/>
            <person name="Li N."/>
            <person name="Wang J."/>
            <person name="Chen M."/>
            <person name="He Y."/>
            <person name="Tan F."/>
            <person name="Song X."/>
            <person name="Zheng Q."/>
            <person name="Huang R."/>
            <person name="Yang H."/>
            <person name="Du X."/>
            <person name="Chen L."/>
            <person name="Yang M."/>
            <person name="Gaffney P.M."/>
            <person name="Wang S."/>
            <person name="Luo L."/>
            <person name="She Z."/>
            <person name="Ming Y."/>
            <person name="Huang W."/>
            <person name="Zhang S."/>
            <person name="Huang B."/>
            <person name="Zhang Y."/>
            <person name="Qu T."/>
            <person name="Ni P."/>
            <person name="Miao G."/>
            <person name="Wang J."/>
            <person name="Wang Q."/>
            <person name="Steinberg C.E."/>
            <person name="Wang H."/>
            <person name="Li N."/>
            <person name="Qian L."/>
            <person name="Zhang G."/>
            <person name="Li Y."/>
            <person name="Yang H."/>
            <person name="Liu X."/>
            <person name="Wang J."/>
            <person name="Yin Y."/>
            <person name="Wang J."/>
        </authorList>
    </citation>
    <scope>NUCLEOTIDE SEQUENCE [LARGE SCALE GENOMIC DNA]</scope>
    <source>
        <strain evidence="1">05x7-T-G4-1.051#20</strain>
    </source>
</reference>
<dbReference type="HOGENOM" id="CLU_1373409_0_0_1"/>
<name>K1QM43_MAGGI</name>
<proteinExistence type="predicted"/>